<feature type="non-terminal residue" evidence="1">
    <location>
        <position position="65"/>
    </location>
</feature>
<reference evidence="1 2" key="1">
    <citation type="submission" date="2023-06" db="EMBL/GenBank/DDBJ databases">
        <title>Roseiconus lacunae JC819 isolated from Gulf of Mannar region, Tamil Nadu.</title>
        <authorList>
            <person name="Pk S."/>
            <person name="Ch S."/>
            <person name="Ch V.R."/>
        </authorList>
    </citation>
    <scope>NUCLEOTIDE SEQUENCE [LARGE SCALE GENOMIC DNA]</scope>
    <source>
        <strain evidence="1 2">JC819</strain>
    </source>
</reference>
<protein>
    <submittedName>
        <fullName evidence="1">Uncharacterized protein</fullName>
    </submittedName>
</protein>
<organism evidence="1 2">
    <name type="scientific">Roseiconus lacunae</name>
    <dbReference type="NCBI Taxonomy" id="2605694"/>
    <lineage>
        <taxon>Bacteria</taxon>
        <taxon>Pseudomonadati</taxon>
        <taxon>Planctomycetota</taxon>
        <taxon>Planctomycetia</taxon>
        <taxon>Pirellulales</taxon>
        <taxon>Pirellulaceae</taxon>
        <taxon>Roseiconus</taxon>
    </lineage>
</organism>
<accession>A0ABT7PT28</accession>
<name>A0ABT7PT28_9BACT</name>
<proteinExistence type="predicted"/>
<gene>
    <name evidence="1" type="ORF">QTN89_29555</name>
</gene>
<evidence type="ECO:0000313" key="2">
    <source>
        <dbReference type="Proteomes" id="UP001239462"/>
    </source>
</evidence>
<evidence type="ECO:0000313" key="1">
    <source>
        <dbReference type="EMBL" id="MDM4019637.1"/>
    </source>
</evidence>
<dbReference type="Proteomes" id="UP001239462">
    <property type="component" value="Unassembled WGS sequence"/>
</dbReference>
<keyword evidence="2" id="KW-1185">Reference proteome</keyword>
<dbReference type="EMBL" id="JASZZN010000303">
    <property type="protein sequence ID" value="MDM4019637.1"/>
    <property type="molecule type" value="Genomic_DNA"/>
</dbReference>
<sequence length="65" mass="7212">MTVAAHLGTTESFVQTFATFFFDVSDLLGAKSWIFRQVIGIEPGSSLSDEQLAMRDAYLRGPDRI</sequence>
<comment type="caution">
    <text evidence="1">The sequence shown here is derived from an EMBL/GenBank/DDBJ whole genome shotgun (WGS) entry which is preliminary data.</text>
</comment>